<evidence type="ECO:0000259" key="9">
    <source>
        <dbReference type="Pfam" id="PF00266"/>
    </source>
</evidence>
<keyword evidence="7" id="KW-0411">Iron-sulfur</keyword>
<keyword evidence="3 10" id="KW-0808">Transferase</keyword>
<keyword evidence="10" id="KW-0032">Aminotransferase</keyword>
<gene>
    <name evidence="10" type="ORF">G3T38_15320</name>
</gene>
<dbReference type="GO" id="GO:0031071">
    <property type="term" value="F:cysteine desulfurase activity"/>
    <property type="evidence" value="ECO:0007669"/>
    <property type="project" value="UniProtKB-EC"/>
</dbReference>
<dbReference type="Proteomes" id="UP000468687">
    <property type="component" value="Unassembled WGS sequence"/>
</dbReference>
<dbReference type="AlphaFoldDB" id="A0A6P0HPW3"/>
<evidence type="ECO:0000256" key="2">
    <source>
        <dbReference type="ARBA" id="ARBA00006490"/>
    </source>
</evidence>
<evidence type="ECO:0000256" key="3">
    <source>
        <dbReference type="ARBA" id="ARBA00022679"/>
    </source>
</evidence>
<dbReference type="Gene3D" id="3.40.640.10">
    <property type="entry name" value="Type I PLP-dependent aspartate aminotransferase-like (Major domain)"/>
    <property type="match status" value="1"/>
</dbReference>
<feature type="domain" description="Aminotransferase class V" evidence="9">
    <location>
        <begin position="31"/>
        <end position="388"/>
    </location>
</feature>
<keyword evidence="5" id="KW-0663">Pyridoxal phosphate</keyword>
<keyword evidence="11" id="KW-1185">Reference proteome</keyword>
<name>A0A6P0HPW3_9ACTN</name>
<evidence type="ECO:0000313" key="11">
    <source>
        <dbReference type="Proteomes" id="UP000468687"/>
    </source>
</evidence>
<keyword evidence="4" id="KW-0479">Metal-binding</keyword>
<comment type="cofactor">
    <cofactor evidence="1">
        <name>pyridoxal 5'-phosphate</name>
        <dbReference type="ChEBI" id="CHEBI:597326"/>
    </cofactor>
</comment>
<organism evidence="10 11">
    <name type="scientific">Nocardioides zeae</name>
    <dbReference type="NCBI Taxonomy" id="1457234"/>
    <lineage>
        <taxon>Bacteria</taxon>
        <taxon>Bacillati</taxon>
        <taxon>Actinomycetota</taxon>
        <taxon>Actinomycetes</taxon>
        <taxon>Propionibacteriales</taxon>
        <taxon>Nocardioidaceae</taxon>
        <taxon>Nocardioides</taxon>
    </lineage>
</organism>
<protein>
    <submittedName>
        <fullName evidence="10">Aminotransferase class V-fold PLP-dependent enzyme</fullName>
    </submittedName>
</protein>
<dbReference type="PANTHER" id="PTHR11601:SF34">
    <property type="entry name" value="CYSTEINE DESULFURASE"/>
    <property type="match status" value="1"/>
</dbReference>
<dbReference type="EMBL" id="JAAGXA010000011">
    <property type="protein sequence ID" value="NEN79645.1"/>
    <property type="molecule type" value="Genomic_DNA"/>
</dbReference>
<dbReference type="InterPro" id="IPR015421">
    <property type="entry name" value="PyrdxlP-dep_Trfase_major"/>
</dbReference>
<dbReference type="Pfam" id="PF00266">
    <property type="entry name" value="Aminotran_5"/>
    <property type="match status" value="1"/>
</dbReference>
<dbReference type="Gene3D" id="3.90.1150.10">
    <property type="entry name" value="Aspartate Aminotransferase, domain 1"/>
    <property type="match status" value="1"/>
</dbReference>
<comment type="caution">
    <text evidence="10">The sequence shown here is derived from an EMBL/GenBank/DDBJ whole genome shotgun (WGS) entry which is preliminary data.</text>
</comment>
<dbReference type="GO" id="GO:0051536">
    <property type="term" value="F:iron-sulfur cluster binding"/>
    <property type="evidence" value="ECO:0007669"/>
    <property type="project" value="UniProtKB-KW"/>
</dbReference>
<dbReference type="SUPFAM" id="SSF53383">
    <property type="entry name" value="PLP-dependent transferases"/>
    <property type="match status" value="1"/>
</dbReference>
<dbReference type="GO" id="GO:0008483">
    <property type="term" value="F:transaminase activity"/>
    <property type="evidence" value="ECO:0007669"/>
    <property type="project" value="UniProtKB-KW"/>
</dbReference>
<comment type="similarity">
    <text evidence="2">Belongs to the class-V pyridoxal-phosphate-dependent aminotransferase family. NifS/IscS subfamily.</text>
</comment>
<reference evidence="10 11" key="1">
    <citation type="journal article" date="2014" name="Int. J. Syst. Evol. Microbiol.">
        <title>Nocardioides zeae sp. nov., isolated from the stem of Zea mays.</title>
        <authorList>
            <person name="Glaeser S.P."/>
            <person name="McInroy J.A."/>
            <person name="Busse H.J."/>
            <person name="Kampfer P."/>
        </authorList>
    </citation>
    <scope>NUCLEOTIDE SEQUENCE [LARGE SCALE GENOMIC DNA]</scope>
    <source>
        <strain evidence="10 11">JCM 30728</strain>
    </source>
</reference>
<dbReference type="InterPro" id="IPR016454">
    <property type="entry name" value="Cysteine_dSase"/>
</dbReference>
<keyword evidence="6" id="KW-0408">Iron</keyword>
<dbReference type="InterPro" id="IPR015422">
    <property type="entry name" value="PyrdxlP-dep_Trfase_small"/>
</dbReference>
<dbReference type="GO" id="GO:0046872">
    <property type="term" value="F:metal ion binding"/>
    <property type="evidence" value="ECO:0007669"/>
    <property type="project" value="UniProtKB-KW"/>
</dbReference>
<evidence type="ECO:0000256" key="5">
    <source>
        <dbReference type="ARBA" id="ARBA00022898"/>
    </source>
</evidence>
<accession>A0A6P0HPW3</accession>
<dbReference type="PIRSF" id="PIRSF005572">
    <property type="entry name" value="NifS"/>
    <property type="match status" value="1"/>
</dbReference>
<evidence type="ECO:0000313" key="10">
    <source>
        <dbReference type="EMBL" id="NEN79645.1"/>
    </source>
</evidence>
<dbReference type="PANTHER" id="PTHR11601">
    <property type="entry name" value="CYSTEINE DESULFURYLASE FAMILY MEMBER"/>
    <property type="match status" value="1"/>
</dbReference>
<evidence type="ECO:0000256" key="7">
    <source>
        <dbReference type="ARBA" id="ARBA00023014"/>
    </source>
</evidence>
<evidence type="ECO:0000256" key="6">
    <source>
        <dbReference type="ARBA" id="ARBA00023004"/>
    </source>
</evidence>
<evidence type="ECO:0000256" key="1">
    <source>
        <dbReference type="ARBA" id="ARBA00001933"/>
    </source>
</evidence>
<dbReference type="InterPro" id="IPR000192">
    <property type="entry name" value="Aminotrans_V_dom"/>
</dbReference>
<sequence length="405" mass="42218">MSSIPRPAWGYGPRVIPGPSAAPSSSPWIDLDSASARPLHPAAREALLLAHEHGYADPRRLHHAGRRARQLLDNAREVVASCLGARPDEVTFTGSGTEAVHRGLLGLARGRRRAGGVVAHTAVEHSAVLHAADFSAAEHGTTTRVVDVDPGGRVDLDALAAALEPRDVALLAVQGANHEVGTRQPLADVARLAAAYGDVPLLVDACASVGWEPLPAEWSVAAASAHKWGGPPGVGVLAVRKGARWRDPSPADDRGDRRALGFEDVPGAFASAAALQAVLAESEESGRRVAALVDRLRTEVPRLVPDVDVVGDPVHRLPHLLTFSCLYVEGEALVTALDGAGFGIGSGSACTASTHEPSHVLAAMGALTHGNVRLSLHPGTREEDVDRFLAVLPGIVARLRADVGL</sequence>
<proteinExistence type="inferred from homology"/>
<evidence type="ECO:0000256" key="8">
    <source>
        <dbReference type="ARBA" id="ARBA00050776"/>
    </source>
</evidence>
<dbReference type="InterPro" id="IPR015424">
    <property type="entry name" value="PyrdxlP-dep_Trfase"/>
</dbReference>
<evidence type="ECO:0000256" key="4">
    <source>
        <dbReference type="ARBA" id="ARBA00022723"/>
    </source>
</evidence>
<comment type="catalytic activity">
    <reaction evidence="8">
        <text>(sulfur carrier)-H + L-cysteine = (sulfur carrier)-SH + L-alanine</text>
        <dbReference type="Rhea" id="RHEA:43892"/>
        <dbReference type="Rhea" id="RHEA-COMP:14737"/>
        <dbReference type="Rhea" id="RHEA-COMP:14739"/>
        <dbReference type="ChEBI" id="CHEBI:29917"/>
        <dbReference type="ChEBI" id="CHEBI:35235"/>
        <dbReference type="ChEBI" id="CHEBI:57972"/>
        <dbReference type="ChEBI" id="CHEBI:64428"/>
        <dbReference type="EC" id="2.8.1.7"/>
    </reaction>
</comment>